<evidence type="ECO:0000313" key="3">
    <source>
        <dbReference type="Proteomes" id="UP000321172"/>
    </source>
</evidence>
<feature type="transmembrane region" description="Helical" evidence="1">
    <location>
        <begin position="350"/>
        <end position="373"/>
    </location>
</feature>
<organism evidence="2 3">
    <name type="scientific">Novosphingobium ginsenosidimutans</name>
    <dbReference type="NCBI Taxonomy" id="1176536"/>
    <lineage>
        <taxon>Bacteria</taxon>
        <taxon>Pseudomonadati</taxon>
        <taxon>Pseudomonadota</taxon>
        <taxon>Alphaproteobacteria</taxon>
        <taxon>Sphingomonadales</taxon>
        <taxon>Sphingomonadaceae</taxon>
        <taxon>Novosphingobium</taxon>
    </lineage>
</organism>
<dbReference type="SUPFAM" id="SSF53448">
    <property type="entry name" value="Nucleotide-diphospho-sugar transferases"/>
    <property type="match status" value="1"/>
</dbReference>
<keyword evidence="1" id="KW-0812">Transmembrane</keyword>
<dbReference type="GO" id="GO:0016740">
    <property type="term" value="F:transferase activity"/>
    <property type="evidence" value="ECO:0007669"/>
    <property type="project" value="UniProtKB-KW"/>
</dbReference>
<dbReference type="EMBL" id="CP042345">
    <property type="protein sequence ID" value="QEA16252.1"/>
    <property type="molecule type" value="Genomic_DNA"/>
</dbReference>
<dbReference type="Gene3D" id="3.90.550.10">
    <property type="entry name" value="Spore Coat Polysaccharide Biosynthesis Protein SpsA, Chain A"/>
    <property type="match status" value="1"/>
</dbReference>
<keyword evidence="2" id="KW-0808">Transferase</keyword>
<feature type="transmembrane region" description="Helical" evidence="1">
    <location>
        <begin position="22"/>
        <end position="47"/>
    </location>
</feature>
<dbReference type="NCBIfam" id="NF011307">
    <property type="entry name" value="PRK14716.1-5"/>
    <property type="match status" value="1"/>
</dbReference>
<dbReference type="AlphaFoldDB" id="A0A5B8S5E9"/>
<dbReference type="Proteomes" id="UP000321172">
    <property type="component" value="Chromosome"/>
</dbReference>
<evidence type="ECO:0000313" key="2">
    <source>
        <dbReference type="EMBL" id="QEA16252.1"/>
    </source>
</evidence>
<dbReference type="RefSeq" id="WP_147090333.1">
    <property type="nucleotide sequence ID" value="NZ_BAABJD010000006.1"/>
</dbReference>
<dbReference type="OrthoDB" id="5294733at2"/>
<keyword evidence="1" id="KW-1133">Transmembrane helix</keyword>
<keyword evidence="3" id="KW-1185">Reference proteome</keyword>
<accession>A0A5B8S5E9</accession>
<sequence length="472" mass="50296">MTGSAGEIGWALEALLLAERELLLFAGFWIAVGLADELAVDLSWLWLKLTGRARTRTLPAGFGRAPLAGPIAVFIPAFAESAVIGVTIRHLLGVWPQAALRLYVGCYRNDPATLAAAAAAANGDPRLRLVLLDGDGPTTKAHCLNRLYAALQADEQRSAQRFRGVIMHDAEDMVHPAALQAIDAALAAVDFVQLPVRPVMGYGNGWICGHYADEFAESHAKAMVVRNALGLGLPAAGVGCGLSRAALERLAESQQEHGVAGPFSPDALTEDYEFGLALSKGGRGSAFLRLRAADGSLVATGSCFPETLAKAVRQKTRWIHGIAFQGWDRIGWSTNPLECWMALRDRRGPMTALVLAAAYALFALDALLVLAQVAQLAPGVPLTPVHRALLGLGLAGLVWRALFKAWFVGREYGWGEGLRAVLRIPLGNVIAIMAGRRALLGYARSLGGAPVTWDKTEHVAHPAARPMREAAV</sequence>
<dbReference type="InterPro" id="IPR029044">
    <property type="entry name" value="Nucleotide-diphossugar_trans"/>
</dbReference>
<evidence type="ECO:0000256" key="1">
    <source>
        <dbReference type="SAM" id="Phobius"/>
    </source>
</evidence>
<protein>
    <submittedName>
        <fullName evidence="2">Glycosyl transferase family protein</fullName>
    </submittedName>
</protein>
<dbReference type="KEGG" id="ngf:FRF71_08970"/>
<dbReference type="Pfam" id="PF13641">
    <property type="entry name" value="Glyco_tranf_2_3"/>
    <property type="match status" value="1"/>
</dbReference>
<reference evidence="2 3" key="1">
    <citation type="journal article" date="2013" name="J. Microbiol. Biotechnol.">
        <title>Novosphingobium ginsenosidimutans sp. nov., with the ability to convert ginsenoside.</title>
        <authorList>
            <person name="Kim J.K."/>
            <person name="He D."/>
            <person name="Liu Q.M."/>
            <person name="Park H.Y."/>
            <person name="Jung M.S."/>
            <person name="Yoon M.H."/>
            <person name="Kim S.C."/>
            <person name="Im W.T."/>
        </authorList>
    </citation>
    <scope>NUCLEOTIDE SEQUENCE [LARGE SCALE GENOMIC DNA]</scope>
    <source>
        <strain evidence="2 3">FW-6</strain>
    </source>
</reference>
<feature type="transmembrane region" description="Helical" evidence="1">
    <location>
        <begin position="385"/>
        <end position="403"/>
    </location>
</feature>
<gene>
    <name evidence="2" type="ORF">FRF71_08970</name>
</gene>
<proteinExistence type="predicted"/>
<name>A0A5B8S5E9_9SPHN</name>
<keyword evidence="1" id="KW-0472">Membrane</keyword>